<name>A0A926CYF1_9FIRM</name>
<gene>
    <name evidence="1" type="primary">cas8c</name>
    <name evidence="1" type="ORF">H8699_00445</name>
</gene>
<dbReference type="AlphaFoldDB" id="A0A926CYF1"/>
<dbReference type="EMBL" id="JACRSO010000001">
    <property type="protein sequence ID" value="MBC8527906.1"/>
    <property type="molecule type" value="Genomic_DNA"/>
</dbReference>
<comment type="caution">
    <text evidence="1">The sequence shown here is derived from an EMBL/GenBank/DDBJ whole genome shotgun (WGS) entry which is preliminary data.</text>
</comment>
<sequence length="577" mass="64453">MILQALVQHYEDLAARGCVGRPGWGPVKVSFALYIDEQGNLVRVSIVQETQTRGKKTVMIPQTMQLPAPVKRSSGIAANFLCDNSGYILGVDAKGKPERALDCFAACKALHEEILSDVDGAMARAVLNFFEQWKPHKAQEHPALQPYWEEILKGGNLVFRYDGKYAQEDEALRRAWQKHYDAADEGHQGICLVTGAEGPIAQLHPSIKGVRDAQSSGASLVSFNAPAFCSYGWEQGENAPTGEYAAFAYGTALNHLLADREHVYQMGSTTVLYWAEGAEPAYPDVFGELAMDAESHYSDKDLQGMLHALANGESVLYDEQMLDPNRTFYVLGLAPNAARLSVRFFLRNSFGAFLKNIEVHHQRLEIQRPNFDKTVRLPLWRLMSETVNQNARDKSPSPLMAGEVLRAILEDTYYPATLLNGVVLRIRAEHAVTRGRAAILKAYYLKNTHKDVPKEVLTVALNPESKNVPYTLGRLFSILEAIQDAANPNLNATIADKYFNAASATPAVIFPSLINLAKKHLRKLERGQQIYLEKQLTEVLSILGETYPVRLNLPQQGSFQLGYYHQTQMRYTRKDKE</sequence>
<organism evidence="1 2">
    <name type="scientific">Luoshenia tenuis</name>
    <dbReference type="NCBI Taxonomy" id="2763654"/>
    <lineage>
        <taxon>Bacteria</taxon>
        <taxon>Bacillati</taxon>
        <taxon>Bacillota</taxon>
        <taxon>Clostridia</taxon>
        <taxon>Christensenellales</taxon>
        <taxon>Christensenellaceae</taxon>
        <taxon>Luoshenia</taxon>
    </lineage>
</organism>
<evidence type="ECO:0000313" key="1">
    <source>
        <dbReference type="EMBL" id="MBC8527906.1"/>
    </source>
</evidence>
<proteinExistence type="predicted"/>
<reference evidence="1" key="1">
    <citation type="submission" date="2020-08" db="EMBL/GenBank/DDBJ databases">
        <title>Genome public.</title>
        <authorList>
            <person name="Liu C."/>
            <person name="Sun Q."/>
        </authorList>
    </citation>
    <scope>NUCLEOTIDE SEQUENCE</scope>
    <source>
        <strain evidence="1">NSJ-44</strain>
    </source>
</reference>
<evidence type="ECO:0000313" key="2">
    <source>
        <dbReference type="Proteomes" id="UP000654279"/>
    </source>
</evidence>
<dbReference type="CDD" id="cd09757">
    <property type="entry name" value="Cas8c_I-C"/>
    <property type="match status" value="1"/>
</dbReference>
<protein>
    <submittedName>
        <fullName evidence="1">Type I-C CRISPR-associated protein Cas8c/Csd1</fullName>
    </submittedName>
</protein>
<dbReference type="Proteomes" id="UP000654279">
    <property type="component" value="Unassembled WGS sequence"/>
</dbReference>
<accession>A0A926CYF1</accession>
<dbReference type="InterPro" id="IPR010144">
    <property type="entry name" value="CRISPR-assoc_prot_Csd1-typ"/>
</dbReference>
<dbReference type="Pfam" id="PF09709">
    <property type="entry name" value="Cas_Csd1"/>
    <property type="match status" value="1"/>
</dbReference>
<dbReference type="RefSeq" id="WP_249283987.1">
    <property type="nucleotide sequence ID" value="NZ_JACRSO010000001.1"/>
</dbReference>
<keyword evidence="2" id="KW-1185">Reference proteome</keyword>
<dbReference type="NCBIfam" id="TIGR01863">
    <property type="entry name" value="cas_Csd1"/>
    <property type="match status" value="1"/>
</dbReference>